<name>A0A8S4NME6_OWEFU</name>
<reference evidence="2" key="1">
    <citation type="submission" date="2022-03" db="EMBL/GenBank/DDBJ databases">
        <authorList>
            <person name="Martin C."/>
        </authorList>
    </citation>
    <scope>NUCLEOTIDE SEQUENCE</scope>
</reference>
<feature type="compositionally biased region" description="Basic and acidic residues" evidence="1">
    <location>
        <begin position="22"/>
        <end position="40"/>
    </location>
</feature>
<proteinExistence type="predicted"/>
<dbReference type="EMBL" id="CAIIXF020000004">
    <property type="protein sequence ID" value="CAH1782394.1"/>
    <property type="molecule type" value="Genomic_DNA"/>
</dbReference>
<evidence type="ECO:0000313" key="3">
    <source>
        <dbReference type="Proteomes" id="UP000749559"/>
    </source>
</evidence>
<gene>
    <name evidence="2" type="ORF">OFUS_LOCUS8851</name>
</gene>
<feature type="non-terminal residue" evidence="2">
    <location>
        <position position="106"/>
    </location>
</feature>
<dbReference type="Proteomes" id="UP000749559">
    <property type="component" value="Unassembled WGS sequence"/>
</dbReference>
<evidence type="ECO:0000313" key="2">
    <source>
        <dbReference type="EMBL" id="CAH1782394.1"/>
    </source>
</evidence>
<organism evidence="2 3">
    <name type="scientific">Owenia fusiformis</name>
    <name type="common">Polychaete worm</name>
    <dbReference type="NCBI Taxonomy" id="6347"/>
    <lineage>
        <taxon>Eukaryota</taxon>
        <taxon>Metazoa</taxon>
        <taxon>Spiralia</taxon>
        <taxon>Lophotrochozoa</taxon>
        <taxon>Annelida</taxon>
        <taxon>Polychaeta</taxon>
        <taxon>Sedentaria</taxon>
        <taxon>Canalipalpata</taxon>
        <taxon>Sabellida</taxon>
        <taxon>Oweniida</taxon>
        <taxon>Oweniidae</taxon>
        <taxon>Owenia</taxon>
    </lineage>
</organism>
<accession>A0A8S4NME6</accession>
<sequence>RVDTYTSTLSSNMCADVVDEPIENKDPLSLEKSHKEDGERTLAVPETFNSPVAINNVLSESEVDTSENPVSVPILNSDNPGLSLQSHASSFTITNCQVYIHNHYHK</sequence>
<keyword evidence="3" id="KW-1185">Reference proteome</keyword>
<comment type="caution">
    <text evidence="2">The sequence shown here is derived from an EMBL/GenBank/DDBJ whole genome shotgun (WGS) entry which is preliminary data.</text>
</comment>
<dbReference type="AlphaFoldDB" id="A0A8S4NME6"/>
<protein>
    <submittedName>
        <fullName evidence="2">Uncharacterized protein</fullName>
    </submittedName>
</protein>
<evidence type="ECO:0000256" key="1">
    <source>
        <dbReference type="SAM" id="MobiDB-lite"/>
    </source>
</evidence>
<feature type="region of interest" description="Disordered" evidence="1">
    <location>
        <begin position="17"/>
        <end position="40"/>
    </location>
</feature>